<feature type="region of interest" description="Disordered" evidence="3">
    <location>
        <begin position="500"/>
        <end position="673"/>
    </location>
</feature>
<feature type="region of interest" description="Disordered" evidence="3">
    <location>
        <begin position="696"/>
        <end position="717"/>
    </location>
</feature>
<evidence type="ECO:0000313" key="4">
    <source>
        <dbReference type="EMBL" id="KAF2206053.1"/>
    </source>
</evidence>
<dbReference type="GO" id="GO:0005634">
    <property type="term" value="C:nucleus"/>
    <property type="evidence" value="ECO:0007669"/>
    <property type="project" value="UniProtKB-SubCell"/>
</dbReference>
<feature type="region of interest" description="Disordered" evidence="3">
    <location>
        <begin position="328"/>
        <end position="356"/>
    </location>
</feature>
<evidence type="ECO:0008006" key="6">
    <source>
        <dbReference type="Google" id="ProtNLM"/>
    </source>
</evidence>
<feature type="compositionally biased region" description="Low complexity" evidence="3">
    <location>
        <begin position="589"/>
        <end position="603"/>
    </location>
</feature>
<feature type="compositionally biased region" description="Polar residues" evidence="3">
    <location>
        <begin position="220"/>
        <end position="233"/>
    </location>
</feature>
<feature type="region of interest" description="Disordered" evidence="3">
    <location>
        <begin position="405"/>
        <end position="440"/>
    </location>
</feature>
<feature type="compositionally biased region" description="Pro residues" evidence="3">
    <location>
        <begin position="535"/>
        <end position="545"/>
    </location>
</feature>
<dbReference type="AlphaFoldDB" id="A0A9P4K0U2"/>
<keyword evidence="2" id="KW-0539">Nucleus</keyword>
<evidence type="ECO:0000313" key="5">
    <source>
        <dbReference type="Proteomes" id="UP000799536"/>
    </source>
</evidence>
<comment type="caution">
    <text evidence="4">The sequence shown here is derived from an EMBL/GenBank/DDBJ whole genome shotgun (WGS) entry which is preliminary data.</text>
</comment>
<dbReference type="GO" id="GO:0045944">
    <property type="term" value="P:positive regulation of transcription by RNA polymerase II"/>
    <property type="evidence" value="ECO:0007669"/>
    <property type="project" value="TreeGrafter"/>
</dbReference>
<gene>
    <name evidence="4" type="ORF">GQ43DRAFT_1618</name>
</gene>
<dbReference type="PANTHER" id="PTHR12610:SF12">
    <property type="entry name" value="SEQUENCE-SPECIFIC SINGLE-STRANDED DNA-BINDING PROTEIN, ISOFORM D"/>
    <property type="match status" value="1"/>
</dbReference>
<proteinExistence type="predicted"/>
<dbReference type="Proteomes" id="UP000799536">
    <property type="component" value="Unassembled WGS sequence"/>
</dbReference>
<organism evidence="4 5">
    <name type="scientific">Delitschia confertaspora ATCC 74209</name>
    <dbReference type="NCBI Taxonomy" id="1513339"/>
    <lineage>
        <taxon>Eukaryota</taxon>
        <taxon>Fungi</taxon>
        <taxon>Dikarya</taxon>
        <taxon>Ascomycota</taxon>
        <taxon>Pezizomycotina</taxon>
        <taxon>Dothideomycetes</taxon>
        <taxon>Pleosporomycetidae</taxon>
        <taxon>Pleosporales</taxon>
        <taxon>Delitschiaceae</taxon>
        <taxon>Delitschia</taxon>
    </lineage>
</organism>
<evidence type="ECO:0000256" key="3">
    <source>
        <dbReference type="SAM" id="MobiDB-lite"/>
    </source>
</evidence>
<accession>A0A9P4K0U2</accession>
<feature type="region of interest" description="Disordered" evidence="3">
    <location>
        <begin position="171"/>
        <end position="265"/>
    </location>
</feature>
<name>A0A9P4K0U2_9PLEO</name>
<feature type="compositionally biased region" description="Polar residues" evidence="3">
    <location>
        <begin position="506"/>
        <end position="521"/>
    </location>
</feature>
<feature type="compositionally biased region" description="Polar residues" evidence="3">
    <location>
        <begin position="181"/>
        <end position="207"/>
    </location>
</feature>
<feature type="compositionally biased region" description="Low complexity" evidence="3">
    <location>
        <begin position="627"/>
        <end position="645"/>
    </location>
</feature>
<feature type="compositionally biased region" description="Pro residues" evidence="3">
    <location>
        <begin position="556"/>
        <end position="567"/>
    </location>
</feature>
<sequence>MQNQQQMAAMAGMNAAGGPVGGTPLVNNARLPGEDRDPITQLNTYIYDYFLRNNHLGIAKQMCDEGMKMSINKPENEKTMNGMDQLEAKDLPCPRIPDNYPVENSFLLDWWSQFWDIYGAARAKGKPSTIAQQYLAHNRQLAQMQTNQRMLMAGNLNPQYRQMLQGHMPNGVGGADLKRTVLSSRNPNPAQMANMNQMKPQGMTAPNMQRDHSGMDLNGQHPQSPASAENAPSPNKRPRVEGNNFNGQPMGPTRTQGMSQQPMGATAQGNQMMMGAGNQFNDFAQPTSNVNKASLEVYAQSLAEQQRSALNNQTMPKGMNGVQGSPMNQPGLDGESNIFAGNPTRMPGGAAGQPQSNHALQDYQMQLMLLEQQNKKRLLMARQEQDNMSQGGPHGQAAIGAAGFAPAMSPSRAGPSPNPNDQQIKRGTPKMTQQGLPASPMPDVSMQNRNSPVPNFDPNQMQPGVGVPPQFYPQMQQNPMMRPPSSHPGFNGQITQMDAMRGANYPNGNWQRSQMVANPGQQPGPMNMAQQRGNPMPPPPAPPGGEQPGRSQEPSPSQPAPAPPTPNQPNKANPRKKDTKENKKKSAKKNPATAGTAQTAEAEPPTPTPPTPITPMNPASFGKPNGQGQQHQQATQSAVAPQAPQVQPPPMDGGAPFGNIPEDNSFPGLDIGEIVGDPGFTDFDFDSFLHTEDTGAFGSIGDTFNFPDSVETGNGDL</sequence>
<keyword evidence="5" id="KW-1185">Reference proteome</keyword>
<evidence type="ECO:0000256" key="2">
    <source>
        <dbReference type="ARBA" id="ARBA00023242"/>
    </source>
</evidence>
<dbReference type="PANTHER" id="PTHR12610">
    <property type="entry name" value="SINGLE STRANDED DNA BINDING PROTEIN"/>
    <property type="match status" value="1"/>
</dbReference>
<protein>
    <recommendedName>
        <fullName evidence="6">LisH domain-containing protein</fullName>
    </recommendedName>
</protein>
<evidence type="ECO:0000256" key="1">
    <source>
        <dbReference type="ARBA" id="ARBA00004123"/>
    </source>
</evidence>
<feature type="compositionally biased region" description="Polar residues" evidence="3">
    <location>
        <begin position="243"/>
        <end position="265"/>
    </location>
</feature>
<feature type="compositionally biased region" description="Pro residues" evidence="3">
    <location>
        <begin position="604"/>
        <end position="615"/>
    </location>
</feature>
<dbReference type="OrthoDB" id="5600002at2759"/>
<dbReference type="EMBL" id="ML993846">
    <property type="protein sequence ID" value="KAF2206053.1"/>
    <property type="molecule type" value="Genomic_DNA"/>
</dbReference>
<comment type="subcellular location">
    <subcellularLocation>
        <location evidence="1">Nucleus</location>
    </subcellularLocation>
</comment>
<reference evidence="4" key="1">
    <citation type="journal article" date="2020" name="Stud. Mycol.">
        <title>101 Dothideomycetes genomes: a test case for predicting lifestyles and emergence of pathogens.</title>
        <authorList>
            <person name="Haridas S."/>
            <person name="Albert R."/>
            <person name="Binder M."/>
            <person name="Bloem J."/>
            <person name="Labutti K."/>
            <person name="Salamov A."/>
            <person name="Andreopoulos B."/>
            <person name="Baker S."/>
            <person name="Barry K."/>
            <person name="Bills G."/>
            <person name="Bluhm B."/>
            <person name="Cannon C."/>
            <person name="Castanera R."/>
            <person name="Culley D."/>
            <person name="Daum C."/>
            <person name="Ezra D."/>
            <person name="Gonzalez J."/>
            <person name="Henrissat B."/>
            <person name="Kuo A."/>
            <person name="Liang C."/>
            <person name="Lipzen A."/>
            <person name="Lutzoni F."/>
            <person name="Magnuson J."/>
            <person name="Mondo S."/>
            <person name="Nolan M."/>
            <person name="Ohm R."/>
            <person name="Pangilinan J."/>
            <person name="Park H.-J."/>
            <person name="Ramirez L."/>
            <person name="Alfaro M."/>
            <person name="Sun H."/>
            <person name="Tritt A."/>
            <person name="Yoshinaga Y."/>
            <person name="Zwiers L.-H."/>
            <person name="Turgeon B."/>
            <person name="Goodwin S."/>
            <person name="Spatafora J."/>
            <person name="Crous P."/>
            <person name="Grigoriev I."/>
        </authorList>
    </citation>
    <scope>NUCLEOTIDE SEQUENCE</scope>
    <source>
        <strain evidence="4">ATCC 74209</strain>
    </source>
</reference>